<keyword evidence="9 14" id="KW-0472">Membrane</keyword>
<organism evidence="15 16">
    <name type="scientific">Aquisalimonas asiatica</name>
    <dbReference type="NCBI Taxonomy" id="406100"/>
    <lineage>
        <taxon>Bacteria</taxon>
        <taxon>Pseudomonadati</taxon>
        <taxon>Pseudomonadota</taxon>
        <taxon>Gammaproteobacteria</taxon>
        <taxon>Chromatiales</taxon>
        <taxon>Ectothiorhodospiraceae</taxon>
        <taxon>Aquisalimonas</taxon>
    </lineage>
</organism>
<evidence type="ECO:0000256" key="11">
    <source>
        <dbReference type="ARBA" id="ARBA00032707"/>
    </source>
</evidence>
<sequence>MALYIVVLLGIVQGAFMFLPVSSTAHLVLTQHWLIAQGADIPPPDSAEMILFDLVVHVGTLISIVIVFRRSLFRLIRDGLLGLARMRHQYRPLPLTIRLALLCALSVLATGVIGITFKLFFEAVFARPAMIAGTLTLTGVLLWITDRLPPRPRGLRDIRVGTALGIGAAQGLALVPGISRSGITIAASLLFGLKRRWAAEYSFFLAIPTILAATLVQAVELQAAGGTTQLGWMDMLVGLIVAAAVGTGALYLVVRLLYKAKLRIFSWYLWLLAILVGFGLIPLGY</sequence>
<feature type="transmembrane region" description="Helical" evidence="14">
    <location>
        <begin position="123"/>
        <end position="144"/>
    </location>
</feature>
<evidence type="ECO:0000256" key="1">
    <source>
        <dbReference type="ARBA" id="ARBA00004651"/>
    </source>
</evidence>
<keyword evidence="16" id="KW-1185">Reference proteome</keyword>
<reference evidence="15 16" key="1">
    <citation type="submission" date="2016-10" db="EMBL/GenBank/DDBJ databases">
        <authorList>
            <person name="de Groot N.N."/>
        </authorList>
    </citation>
    <scope>NUCLEOTIDE SEQUENCE [LARGE SCALE GENOMIC DNA]</scope>
    <source>
        <strain evidence="15 16">CGMCC 1.6291</strain>
    </source>
</reference>
<evidence type="ECO:0000313" key="16">
    <source>
        <dbReference type="Proteomes" id="UP000199657"/>
    </source>
</evidence>
<proteinExistence type="inferred from homology"/>
<keyword evidence="10 14" id="KW-0046">Antibiotic resistance</keyword>
<evidence type="ECO:0000313" key="15">
    <source>
        <dbReference type="EMBL" id="SEO44126.1"/>
    </source>
</evidence>
<comment type="function">
    <text evidence="14">Catalyzes the dephosphorylation of undecaprenyl diphosphate (UPP). Confers resistance to bacitracin.</text>
</comment>
<keyword evidence="14" id="KW-0573">Peptidoglycan synthesis</keyword>
<dbReference type="EMBL" id="FOEG01000001">
    <property type="protein sequence ID" value="SEO44126.1"/>
    <property type="molecule type" value="Genomic_DNA"/>
</dbReference>
<dbReference type="GO" id="GO:0046677">
    <property type="term" value="P:response to antibiotic"/>
    <property type="evidence" value="ECO:0007669"/>
    <property type="project" value="UniProtKB-UniRule"/>
</dbReference>
<dbReference type="RefSeq" id="WP_091638982.1">
    <property type="nucleotide sequence ID" value="NZ_FOEG01000001.1"/>
</dbReference>
<gene>
    <name evidence="14" type="primary">uppP</name>
    <name evidence="15" type="ORF">SAMN04488052_10192</name>
</gene>
<dbReference type="Pfam" id="PF02673">
    <property type="entry name" value="BacA"/>
    <property type="match status" value="1"/>
</dbReference>
<keyword evidence="14" id="KW-0133">Cell shape</keyword>
<dbReference type="AlphaFoldDB" id="A0A1H8PQR8"/>
<comment type="miscellaneous">
    <text evidence="14">Bacitracin is thought to be involved in the inhibition of peptidoglycan synthesis by sequestering undecaprenyl diphosphate, thereby reducing the pool of lipid carrier available.</text>
</comment>
<dbReference type="GO" id="GO:0009252">
    <property type="term" value="P:peptidoglycan biosynthetic process"/>
    <property type="evidence" value="ECO:0007669"/>
    <property type="project" value="UniProtKB-KW"/>
</dbReference>
<comment type="catalytic activity">
    <reaction evidence="13 14">
        <text>di-trans,octa-cis-undecaprenyl diphosphate + H2O = di-trans,octa-cis-undecaprenyl phosphate + phosphate + H(+)</text>
        <dbReference type="Rhea" id="RHEA:28094"/>
        <dbReference type="ChEBI" id="CHEBI:15377"/>
        <dbReference type="ChEBI" id="CHEBI:15378"/>
        <dbReference type="ChEBI" id="CHEBI:43474"/>
        <dbReference type="ChEBI" id="CHEBI:58405"/>
        <dbReference type="ChEBI" id="CHEBI:60392"/>
        <dbReference type="EC" id="3.6.1.27"/>
    </reaction>
</comment>
<feature type="transmembrane region" description="Helical" evidence="14">
    <location>
        <begin position="265"/>
        <end position="284"/>
    </location>
</feature>
<evidence type="ECO:0000256" key="9">
    <source>
        <dbReference type="ARBA" id="ARBA00023136"/>
    </source>
</evidence>
<evidence type="ECO:0000256" key="5">
    <source>
        <dbReference type="ARBA" id="ARBA00022475"/>
    </source>
</evidence>
<dbReference type="GO" id="GO:0071555">
    <property type="term" value="P:cell wall organization"/>
    <property type="evidence" value="ECO:0007669"/>
    <property type="project" value="UniProtKB-KW"/>
</dbReference>
<evidence type="ECO:0000256" key="12">
    <source>
        <dbReference type="ARBA" id="ARBA00032932"/>
    </source>
</evidence>
<dbReference type="STRING" id="406100.SAMN04488052_10192"/>
<name>A0A1H8PQR8_9GAMM</name>
<dbReference type="EC" id="3.6.1.27" evidence="3 14"/>
<keyword evidence="5 14" id="KW-1003">Cell membrane</keyword>
<evidence type="ECO:0000256" key="14">
    <source>
        <dbReference type="HAMAP-Rule" id="MF_01006"/>
    </source>
</evidence>
<keyword evidence="6 14" id="KW-0812">Transmembrane</keyword>
<evidence type="ECO:0000256" key="2">
    <source>
        <dbReference type="ARBA" id="ARBA00010621"/>
    </source>
</evidence>
<dbReference type="PANTHER" id="PTHR30622">
    <property type="entry name" value="UNDECAPRENYL-DIPHOSPHATASE"/>
    <property type="match status" value="1"/>
</dbReference>
<keyword evidence="7 14" id="KW-0378">Hydrolase</keyword>
<dbReference type="GO" id="GO:0005886">
    <property type="term" value="C:plasma membrane"/>
    <property type="evidence" value="ECO:0007669"/>
    <property type="project" value="UniProtKB-SubCell"/>
</dbReference>
<keyword evidence="8 14" id="KW-1133">Transmembrane helix</keyword>
<dbReference type="HAMAP" id="MF_01006">
    <property type="entry name" value="Undec_diphosphatase"/>
    <property type="match status" value="1"/>
</dbReference>
<protein>
    <recommendedName>
        <fullName evidence="4 14">Undecaprenyl-diphosphatase</fullName>
        <ecNumber evidence="3 14">3.6.1.27</ecNumber>
    </recommendedName>
    <alternativeName>
        <fullName evidence="12 14">Bacitracin resistance protein</fullName>
    </alternativeName>
    <alternativeName>
        <fullName evidence="11 14">Undecaprenyl pyrophosphate phosphatase</fullName>
    </alternativeName>
</protein>
<feature type="transmembrane region" description="Helical" evidence="14">
    <location>
        <begin position="49"/>
        <end position="68"/>
    </location>
</feature>
<dbReference type="GO" id="GO:0008360">
    <property type="term" value="P:regulation of cell shape"/>
    <property type="evidence" value="ECO:0007669"/>
    <property type="project" value="UniProtKB-KW"/>
</dbReference>
<comment type="similarity">
    <text evidence="2 14">Belongs to the UppP family.</text>
</comment>
<dbReference type="PANTHER" id="PTHR30622:SF2">
    <property type="entry name" value="UNDECAPRENYL-DIPHOSPHATASE"/>
    <property type="match status" value="1"/>
</dbReference>
<evidence type="ECO:0000256" key="7">
    <source>
        <dbReference type="ARBA" id="ARBA00022801"/>
    </source>
</evidence>
<dbReference type="InterPro" id="IPR003824">
    <property type="entry name" value="UppP"/>
</dbReference>
<comment type="subcellular location">
    <subcellularLocation>
        <location evidence="1 14">Cell membrane</location>
        <topology evidence="1 14">Multi-pass membrane protein</topology>
    </subcellularLocation>
</comment>
<feature type="transmembrane region" description="Helical" evidence="14">
    <location>
        <begin position="95"/>
        <end position="117"/>
    </location>
</feature>
<evidence type="ECO:0000256" key="3">
    <source>
        <dbReference type="ARBA" id="ARBA00012374"/>
    </source>
</evidence>
<accession>A0A1H8PQR8</accession>
<dbReference type="Proteomes" id="UP000199657">
    <property type="component" value="Unassembled WGS sequence"/>
</dbReference>
<evidence type="ECO:0000256" key="10">
    <source>
        <dbReference type="ARBA" id="ARBA00023251"/>
    </source>
</evidence>
<evidence type="ECO:0000256" key="8">
    <source>
        <dbReference type="ARBA" id="ARBA00022989"/>
    </source>
</evidence>
<dbReference type="GO" id="GO:0050380">
    <property type="term" value="F:undecaprenyl-diphosphatase activity"/>
    <property type="evidence" value="ECO:0007669"/>
    <property type="project" value="UniProtKB-UniRule"/>
</dbReference>
<dbReference type="OrthoDB" id="9808289at2"/>
<evidence type="ECO:0000256" key="4">
    <source>
        <dbReference type="ARBA" id="ARBA00021581"/>
    </source>
</evidence>
<keyword evidence="14" id="KW-0961">Cell wall biogenesis/degradation</keyword>
<evidence type="ECO:0000256" key="13">
    <source>
        <dbReference type="ARBA" id="ARBA00047594"/>
    </source>
</evidence>
<feature type="transmembrane region" description="Helical" evidence="14">
    <location>
        <begin position="231"/>
        <end position="253"/>
    </location>
</feature>
<feature type="transmembrane region" description="Helical" evidence="14">
    <location>
        <begin position="201"/>
        <end position="219"/>
    </location>
</feature>
<evidence type="ECO:0000256" key="6">
    <source>
        <dbReference type="ARBA" id="ARBA00022692"/>
    </source>
</evidence>